<dbReference type="Proteomes" id="UP000315145">
    <property type="component" value="Unassembled WGS sequence"/>
</dbReference>
<evidence type="ECO:0000313" key="3">
    <source>
        <dbReference type="EMBL" id="KAA5825717.1"/>
    </source>
</evidence>
<keyword evidence="5" id="KW-1185">Reference proteome</keyword>
<dbReference type="Proteomes" id="UP000322315">
    <property type="component" value="Unassembled WGS sequence"/>
</dbReference>
<accession>A0A5M7BC05</accession>
<dbReference type="RefSeq" id="WP_144116035.1">
    <property type="nucleotide sequence ID" value="NZ_JACHGE010000003.1"/>
</dbReference>
<organism evidence="3 6">
    <name type="scientific">Algibacter amylolyticus</name>
    <dbReference type="NCBI Taxonomy" id="1608400"/>
    <lineage>
        <taxon>Bacteria</taxon>
        <taxon>Pseudomonadati</taxon>
        <taxon>Bacteroidota</taxon>
        <taxon>Flavobacteriia</taxon>
        <taxon>Flavobacteriales</taxon>
        <taxon>Flavobacteriaceae</taxon>
        <taxon>Algibacter</taxon>
    </lineage>
</organism>
<reference evidence="4 5" key="2">
    <citation type="submission" date="2019-07" db="EMBL/GenBank/DDBJ databases">
        <title>Algibacter marinivivus sp. nov., isolated from the surface of a marine red alga.</title>
        <authorList>
            <person name="Zhong X."/>
            <person name="Xu W."/>
            <person name="Zhang Y."/>
            <person name="Zhang Q."/>
            <person name="Du Z."/>
        </authorList>
    </citation>
    <scope>NUCLEOTIDE SEQUENCE [LARGE SCALE GENOMIC DNA]</scope>
    <source>
        <strain evidence="4 5">RU-4-M-4</strain>
    </source>
</reference>
<dbReference type="EMBL" id="VWRS01000003">
    <property type="protein sequence ID" value="KAA5825717.1"/>
    <property type="molecule type" value="Genomic_DNA"/>
</dbReference>
<gene>
    <name evidence="3" type="ORF">F2B50_07345</name>
    <name evidence="4" type="ORF">FPF71_07345</name>
</gene>
<dbReference type="AlphaFoldDB" id="A0A5M7BC05"/>
<evidence type="ECO:0000313" key="4">
    <source>
        <dbReference type="EMBL" id="TSJ80015.1"/>
    </source>
</evidence>
<evidence type="ECO:0000259" key="2">
    <source>
        <dbReference type="Pfam" id="PF04264"/>
    </source>
</evidence>
<evidence type="ECO:0000313" key="5">
    <source>
        <dbReference type="Proteomes" id="UP000315145"/>
    </source>
</evidence>
<dbReference type="Pfam" id="PF04264">
    <property type="entry name" value="YceI"/>
    <property type="match status" value="1"/>
</dbReference>
<evidence type="ECO:0000313" key="6">
    <source>
        <dbReference type="Proteomes" id="UP000322315"/>
    </source>
</evidence>
<feature type="domain" description="Lipid/polyisoprenoid-binding YceI-like" evidence="2">
    <location>
        <begin position="55"/>
        <end position="177"/>
    </location>
</feature>
<proteinExistence type="predicted"/>
<reference evidence="3" key="3">
    <citation type="submission" date="2019-09" db="EMBL/GenBank/DDBJ databases">
        <authorList>
            <person name="Zhang D.-C."/>
        </authorList>
    </citation>
    <scope>NUCLEOTIDE SEQUENCE</scope>
    <source>
        <strain evidence="3">RU-4-M-4</strain>
    </source>
</reference>
<dbReference type="InterPro" id="IPR007372">
    <property type="entry name" value="Lipid/polyisoprenoid-bd_YceI"/>
</dbReference>
<keyword evidence="1" id="KW-0732">Signal</keyword>
<comment type="caution">
    <text evidence="3">The sequence shown here is derived from an EMBL/GenBank/DDBJ whole genome shotgun (WGS) entry which is preliminary data.</text>
</comment>
<reference evidence="3 6" key="1">
    <citation type="journal article" date="2015" name="Int. J. Syst. Evol. Microbiol.">
        <title>Algibacter amylolyticus sp. nov., isolated from intertidal sediment.</title>
        <authorList>
            <person name="Zhang D.C."/>
            <person name="Wu J."/>
            <person name="Neuner K."/>
            <person name="Yao J."/>
            <person name="Margesin R."/>
        </authorList>
    </citation>
    <scope>NUCLEOTIDE SEQUENCE [LARGE SCALE GENOMIC DNA]</scope>
    <source>
        <strain evidence="3 6">RU-4-M-4</strain>
    </source>
</reference>
<feature type="chain" id="PRO_5024282350" evidence="1">
    <location>
        <begin position="19"/>
        <end position="179"/>
    </location>
</feature>
<dbReference type="Gene3D" id="2.40.128.110">
    <property type="entry name" value="Lipid/polyisoprenoid-binding, YceI-like"/>
    <property type="match status" value="1"/>
</dbReference>
<dbReference type="PANTHER" id="PTHR34406:SF1">
    <property type="entry name" value="PROTEIN YCEI"/>
    <property type="match status" value="1"/>
</dbReference>
<dbReference type="SUPFAM" id="SSF101874">
    <property type="entry name" value="YceI-like"/>
    <property type="match status" value="1"/>
</dbReference>
<dbReference type="PANTHER" id="PTHR34406">
    <property type="entry name" value="PROTEIN YCEI"/>
    <property type="match status" value="1"/>
</dbReference>
<protein>
    <submittedName>
        <fullName evidence="3">YceI family protein</fullName>
    </submittedName>
</protein>
<dbReference type="EMBL" id="VMBF01000003">
    <property type="protein sequence ID" value="TSJ80015.1"/>
    <property type="molecule type" value="Genomic_DNA"/>
</dbReference>
<evidence type="ECO:0000256" key="1">
    <source>
        <dbReference type="SAM" id="SignalP"/>
    </source>
</evidence>
<dbReference type="InterPro" id="IPR036761">
    <property type="entry name" value="TTHA0802/YceI-like_sf"/>
</dbReference>
<sequence length="179" mass="20319">MKHFPSLILLLAFNVIFAQDKLITRTAKASFFSETPVENIYAENNQVASILLLPKKTVAFNVLLKSFKFEKALMEEHFNEKYVDSEKYPAAKFKGTFNEDIDLTKAKTYANVEIKGQMIFHGVTKPLNTIAEIIVNEDKTVTLKSKFPINLEAYNIEVPALVKDKIAPEIEVIIDATYK</sequence>
<name>A0A5M7BC05_9FLAO</name>
<feature type="signal peptide" evidence="1">
    <location>
        <begin position="1"/>
        <end position="18"/>
    </location>
</feature>
<dbReference type="OrthoDB" id="116832at2"/>